<evidence type="ECO:0000313" key="3">
    <source>
        <dbReference type="WBParaSite" id="SBAD_0000176001-mRNA-1"/>
    </source>
</evidence>
<accession>A0A183IDH8</accession>
<dbReference type="WBParaSite" id="SBAD_0000176001-mRNA-1">
    <property type="protein sequence ID" value="SBAD_0000176001-mRNA-1"/>
    <property type="gene ID" value="SBAD_0000176001"/>
</dbReference>
<name>A0A183IDH8_9BILA</name>
<reference evidence="3" key="1">
    <citation type="submission" date="2016-06" db="UniProtKB">
        <authorList>
            <consortium name="WormBaseParasite"/>
        </authorList>
    </citation>
    <scope>IDENTIFICATION</scope>
</reference>
<reference evidence="1 2" key="2">
    <citation type="submission" date="2018-11" db="EMBL/GenBank/DDBJ databases">
        <authorList>
            <consortium name="Pathogen Informatics"/>
        </authorList>
    </citation>
    <scope>NUCLEOTIDE SEQUENCE [LARGE SCALE GENOMIC DNA]</scope>
</reference>
<evidence type="ECO:0000313" key="2">
    <source>
        <dbReference type="Proteomes" id="UP000270296"/>
    </source>
</evidence>
<dbReference type="Proteomes" id="UP000270296">
    <property type="component" value="Unassembled WGS sequence"/>
</dbReference>
<dbReference type="EMBL" id="UZAM01006908">
    <property type="protein sequence ID" value="VDO95106.1"/>
    <property type="molecule type" value="Genomic_DNA"/>
</dbReference>
<protein>
    <submittedName>
        <fullName evidence="3">Histidine kinase</fullName>
    </submittedName>
</protein>
<gene>
    <name evidence="1" type="ORF">SBAD_LOCUS1672</name>
</gene>
<sequence length="66" mass="7612">MEDKCFDISASEKTKRDMFAVETYQGIGLLSHTRKLHEMVLHKSLGLEVDVIANQSAWLFVRPLNY</sequence>
<dbReference type="AlphaFoldDB" id="A0A183IDH8"/>
<organism evidence="3">
    <name type="scientific">Soboliphyme baturini</name>
    <dbReference type="NCBI Taxonomy" id="241478"/>
    <lineage>
        <taxon>Eukaryota</taxon>
        <taxon>Metazoa</taxon>
        <taxon>Ecdysozoa</taxon>
        <taxon>Nematoda</taxon>
        <taxon>Enoplea</taxon>
        <taxon>Dorylaimia</taxon>
        <taxon>Dioctophymatida</taxon>
        <taxon>Dioctophymatoidea</taxon>
        <taxon>Soboliphymatidae</taxon>
        <taxon>Soboliphyme</taxon>
    </lineage>
</organism>
<evidence type="ECO:0000313" key="1">
    <source>
        <dbReference type="EMBL" id="VDO95106.1"/>
    </source>
</evidence>
<keyword evidence="2" id="KW-1185">Reference proteome</keyword>
<proteinExistence type="predicted"/>